<sequence>MLTRLMIFMTGGRRKRSELIAKAFDHVLMQAASEKLTDNWEPSVFHAQLAVKLSTMNCGPTARNAEAYLKSHGVKGIKFHSLGGHFVLIDTFTGLLHDIETYAGCKEKEELPIWNREMAMSKATSNNQRDQIQLDFAHQWLTQHRLNRTRNHPSS</sequence>
<reference evidence="1 2" key="1">
    <citation type="submission" date="2018-03" db="EMBL/GenBank/DDBJ databases">
        <title>Aeromonas veronii whole genome sequencing and analysis.</title>
        <authorList>
            <person name="Xie H."/>
            <person name="Liu T."/>
            <person name="Wang K."/>
        </authorList>
    </citation>
    <scope>NUCLEOTIDE SEQUENCE [LARGE SCALE GENOMIC DNA]</scope>
    <source>
        <strain evidence="1 2">XH.VA.1</strain>
    </source>
</reference>
<protein>
    <submittedName>
        <fullName evidence="1">Uncharacterized protein</fullName>
    </submittedName>
</protein>
<dbReference type="AlphaFoldDB" id="A0A2T4MWL9"/>
<dbReference type="EMBL" id="PZKL01000045">
    <property type="protein sequence ID" value="PTH78964.1"/>
    <property type="molecule type" value="Genomic_DNA"/>
</dbReference>
<accession>A0A2T4MWL9</accession>
<proteinExistence type="predicted"/>
<comment type="caution">
    <text evidence="1">The sequence shown here is derived from an EMBL/GenBank/DDBJ whole genome shotgun (WGS) entry which is preliminary data.</text>
</comment>
<name>A0A2T4MWL9_AERVE</name>
<gene>
    <name evidence="1" type="ORF">DAA48_21230</name>
</gene>
<evidence type="ECO:0000313" key="2">
    <source>
        <dbReference type="Proteomes" id="UP000241986"/>
    </source>
</evidence>
<evidence type="ECO:0000313" key="1">
    <source>
        <dbReference type="EMBL" id="PTH78964.1"/>
    </source>
</evidence>
<organism evidence="1 2">
    <name type="scientific">Aeromonas veronii</name>
    <dbReference type="NCBI Taxonomy" id="654"/>
    <lineage>
        <taxon>Bacteria</taxon>
        <taxon>Pseudomonadati</taxon>
        <taxon>Pseudomonadota</taxon>
        <taxon>Gammaproteobacteria</taxon>
        <taxon>Aeromonadales</taxon>
        <taxon>Aeromonadaceae</taxon>
        <taxon>Aeromonas</taxon>
    </lineage>
</organism>
<dbReference type="Proteomes" id="UP000241986">
    <property type="component" value="Unassembled WGS sequence"/>
</dbReference>